<protein>
    <submittedName>
        <fullName evidence="1">Virion structural protein</fullName>
    </submittedName>
</protein>
<dbReference type="EMBL" id="PQ015378">
    <property type="protein sequence ID" value="XDJ14814.1"/>
    <property type="molecule type" value="Genomic_DNA"/>
</dbReference>
<sequence length="451" mass="50388">MANSIVQLPLDLTGTSPNNLIGSEEHLLTSISGFPYRIITMEHGGFYSKSLKVFDEQFNRLRPNVDFIWTYRHKDLSARTGRDIASAIVFLNHTLQGKVFVQAQMVGGDLAFSFTVVEDYIAFYNTNPHVPEINDYDGAEPIWGPGELANKRWGLDKYQPFNNELEKIGRAITRGATNAENNYRVHVRDRFDAFMARFNDRLQRHIDDKNDPHEVTPEQVDLGLIGNFPVATQAGSDTGTANDHLMTPMLAWTTINRAPMTSLDNHIARRDNPHVLKPENVIPAVDPKQTQTNKLNGLHNKTDTVDNTLTVFWAGKWMDSTEFLMDHLRKNLDTSTFSQGVLEPDQITYGQFGPTRLLRGDGSWADIMQLQPEYGTTGDSKVLQMGPMGSTANAIAVLNASFSNLSAYPIGTVAFFTVYTGLWQGQGNGAGVYYFNIQYAAGRTTGGWRQL</sequence>
<proteinExistence type="predicted"/>
<reference evidence="1" key="1">
    <citation type="submission" date="2024-07" db="EMBL/GenBank/DDBJ databases">
        <authorList>
            <person name="Bringhurst R.M."/>
            <person name="Homer T.E."/>
        </authorList>
    </citation>
    <scope>NUCLEOTIDE SEQUENCE</scope>
</reference>
<accession>A0AB39CD60</accession>
<evidence type="ECO:0000313" key="1">
    <source>
        <dbReference type="EMBL" id="XDJ14814.1"/>
    </source>
</evidence>
<organism evidence="1">
    <name type="scientific">Pseudomonas phage RVTF4</name>
    <dbReference type="NCBI Taxonomy" id="3236931"/>
    <lineage>
        <taxon>Viruses</taxon>
    </lineage>
</organism>
<name>A0AB39CD60_9VIRU</name>